<sequence length="220" mass="24789">MLQVQFLALLTYLLILLVLLYPAAIVLPTMPGSNHPMLTRSKTGTTAQKHYSLAPRVFTSTHVLASSPEPKNVKAALSDPLWLKAMKDEYAALLNNKTWTLVPFQLNMNVVGNKWVYRVKYNPDGSILKYKARLVAKGFHQTPDLDFFDTYSPVIKASTIRVVFTLAVSNGWDIQQVDINNAFLNGELKELVFMQQPEGFIDQSHPSYVCKLEKALYGLK</sequence>
<gene>
    <name evidence="2" type="ORF">EZV62_023144</name>
</gene>
<dbReference type="SUPFAM" id="SSF56672">
    <property type="entry name" value="DNA/RNA polymerases"/>
    <property type="match status" value="1"/>
</dbReference>
<dbReference type="InterPro" id="IPR043502">
    <property type="entry name" value="DNA/RNA_pol_sf"/>
</dbReference>
<accession>A0A5C7H0V6</accession>
<evidence type="ECO:0000313" key="3">
    <source>
        <dbReference type="Proteomes" id="UP000323000"/>
    </source>
</evidence>
<keyword evidence="3" id="KW-1185">Reference proteome</keyword>
<dbReference type="EMBL" id="VAHF01000011">
    <property type="protein sequence ID" value="TXG50620.1"/>
    <property type="molecule type" value="Genomic_DNA"/>
</dbReference>
<evidence type="ECO:0000313" key="2">
    <source>
        <dbReference type="EMBL" id="TXG50620.1"/>
    </source>
</evidence>
<protein>
    <recommendedName>
        <fullName evidence="1">Reverse transcriptase Ty1/copia-type domain-containing protein</fullName>
    </recommendedName>
</protein>
<reference evidence="3" key="1">
    <citation type="journal article" date="2019" name="Gigascience">
        <title>De novo genome assembly of the endangered Acer yangbiense, a plant species with extremely small populations endemic to Yunnan Province, China.</title>
        <authorList>
            <person name="Yang J."/>
            <person name="Wariss H.M."/>
            <person name="Tao L."/>
            <person name="Zhang R."/>
            <person name="Yun Q."/>
            <person name="Hollingsworth P."/>
            <person name="Dao Z."/>
            <person name="Luo G."/>
            <person name="Guo H."/>
            <person name="Ma Y."/>
            <person name="Sun W."/>
        </authorList>
    </citation>
    <scope>NUCLEOTIDE SEQUENCE [LARGE SCALE GENOMIC DNA]</scope>
    <source>
        <strain evidence="3">cv. Malutang</strain>
    </source>
</reference>
<name>A0A5C7H0V6_9ROSI</name>
<dbReference type="AlphaFoldDB" id="A0A5C7H0V6"/>
<comment type="caution">
    <text evidence="2">The sequence shown here is derived from an EMBL/GenBank/DDBJ whole genome shotgun (WGS) entry which is preliminary data.</text>
</comment>
<proteinExistence type="predicted"/>
<feature type="domain" description="Reverse transcriptase Ty1/copia-type" evidence="1">
    <location>
        <begin position="96"/>
        <end position="220"/>
    </location>
</feature>
<dbReference type="InterPro" id="IPR013103">
    <property type="entry name" value="RVT_2"/>
</dbReference>
<dbReference type="Proteomes" id="UP000323000">
    <property type="component" value="Chromosome 11"/>
</dbReference>
<dbReference type="Pfam" id="PF07727">
    <property type="entry name" value="RVT_2"/>
    <property type="match status" value="1"/>
</dbReference>
<organism evidence="2 3">
    <name type="scientific">Acer yangbiense</name>
    <dbReference type="NCBI Taxonomy" id="1000413"/>
    <lineage>
        <taxon>Eukaryota</taxon>
        <taxon>Viridiplantae</taxon>
        <taxon>Streptophyta</taxon>
        <taxon>Embryophyta</taxon>
        <taxon>Tracheophyta</taxon>
        <taxon>Spermatophyta</taxon>
        <taxon>Magnoliopsida</taxon>
        <taxon>eudicotyledons</taxon>
        <taxon>Gunneridae</taxon>
        <taxon>Pentapetalae</taxon>
        <taxon>rosids</taxon>
        <taxon>malvids</taxon>
        <taxon>Sapindales</taxon>
        <taxon>Sapindaceae</taxon>
        <taxon>Hippocastanoideae</taxon>
        <taxon>Acereae</taxon>
        <taxon>Acer</taxon>
    </lineage>
</organism>
<dbReference type="OrthoDB" id="6500128at2759"/>
<evidence type="ECO:0000259" key="1">
    <source>
        <dbReference type="Pfam" id="PF07727"/>
    </source>
</evidence>